<keyword evidence="3" id="KW-0804">Transcription</keyword>
<accession>A0ABR2N2B3</accession>
<keyword evidence="5" id="KW-1133">Transmembrane helix</keyword>
<organism evidence="7 8">
    <name type="scientific">Platanthera guangdongensis</name>
    <dbReference type="NCBI Taxonomy" id="2320717"/>
    <lineage>
        <taxon>Eukaryota</taxon>
        <taxon>Viridiplantae</taxon>
        <taxon>Streptophyta</taxon>
        <taxon>Embryophyta</taxon>
        <taxon>Tracheophyta</taxon>
        <taxon>Spermatophyta</taxon>
        <taxon>Magnoliopsida</taxon>
        <taxon>Liliopsida</taxon>
        <taxon>Asparagales</taxon>
        <taxon>Orchidaceae</taxon>
        <taxon>Orchidoideae</taxon>
        <taxon>Orchideae</taxon>
        <taxon>Orchidinae</taxon>
        <taxon>Platanthera</taxon>
    </lineage>
</organism>
<evidence type="ECO:0000256" key="5">
    <source>
        <dbReference type="SAM" id="Phobius"/>
    </source>
</evidence>
<keyword evidence="8" id="KW-1185">Reference proteome</keyword>
<dbReference type="Pfam" id="PF02365">
    <property type="entry name" value="NAM"/>
    <property type="match status" value="1"/>
</dbReference>
<evidence type="ECO:0000259" key="6">
    <source>
        <dbReference type="PROSITE" id="PS51005"/>
    </source>
</evidence>
<evidence type="ECO:0000256" key="2">
    <source>
        <dbReference type="ARBA" id="ARBA00023125"/>
    </source>
</evidence>
<dbReference type="Proteomes" id="UP001412067">
    <property type="component" value="Unassembled WGS sequence"/>
</dbReference>
<dbReference type="PROSITE" id="PS51005">
    <property type="entry name" value="NAC"/>
    <property type="match status" value="1"/>
</dbReference>
<dbReference type="PANTHER" id="PTHR31744">
    <property type="entry name" value="PROTEIN CUP-SHAPED COTYLEDON 2-RELATED"/>
    <property type="match status" value="1"/>
</dbReference>
<gene>
    <name evidence="7" type="primary">NAC74</name>
    <name evidence="7" type="ORF">KSP40_PGU004187</name>
</gene>
<keyword evidence="4" id="KW-0539">Nucleus</keyword>
<keyword evidence="2" id="KW-0238">DNA-binding</keyword>
<dbReference type="PANTHER" id="PTHR31744:SF235">
    <property type="entry name" value="NAC DOMAIN-CONTAINING PROTEIN"/>
    <property type="match status" value="1"/>
</dbReference>
<dbReference type="SUPFAM" id="SSF101941">
    <property type="entry name" value="NAC domain"/>
    <property type="match status" value="1"/>
</dbReference>
<dbReference type="InterPro" id="IPR003441">
    <property type="entry name" value="NAC-dom"/>
</dbReference>
<evidence type="ECO:0000256" key="1">
    <source>
        <dbReference type="ARBA" id="ARBA00023015"/>
    </source>
</evidence>
<feature type="domain" description="NAC" evidence="6">
    <location>
        <begin position="98"/>
        <end position="250"/>
    </location>
</feature>
<evidence type="ECO:0000313" key="8">
    <source>
        <dbReference type="Proteomes" id="UP001412067"/>
    </source>
</evidence>
<dbReference type="EMBL" id="JBBWWR010000002">
    <property type="protein sequence ID" value="KAK8970590.1"/>
    <property type="molecule type" value="Genomic_DNA"/>
</dbReference>
<evidence type="ECO:0000256" key="4">
    <source>
        <dbReference type="ARBA" id="ARBA00023242"/>
    </source>
</evidence>
<name>A0ABR2N2B3_9ASPA</name>
<feature type="transmembrane region" description="Helical" evidence="5">
    <location>
        <begin position="483"/>
        <end position="501"/>
    </location>
</feature>
<reference evidence="7 8" key="1">
    <citation type="journal article" date="2022" name="Nat. Plants">
        <title>Genomes of leafy and leafless Platanthera orchids illuminate the evolution of mycoheterotrophy.</title>
        <authorList>
            <person name="Li M.H."/>
            <person name="Liu K.W."/>
            <person name="Li Z."/>
            <person name="Lu H.C."/>
            <person name="Ye Q.L."/>
            <person name="Zhang D."/>
            <person name="Wang J.Y."/>
            <person name="Li Y.F."/>
            <person name="Zhong Z.M."/>
            <person name="Liu X."/>
            <person name="Yu X."/>
            <person name="Liu D.K."/>
            <person name="Tu X.D."/>
            <person name="Liu B."/>
            <person name="Hao Y."/>
            <person name="Liao X.Y."/>
            <person name="Jiang Y.T."/>
            <person name="Sun W.H."/>
            <person name="Chen J."/>
            <person name="Chen Y.Q."/>
            <person name="Ai Y."/>
            <person name="Zhai J.W."/>
            <person name="Wu S.S."/>
            <person name="Zhou Z."/>
            <person name="Hsiao Y.Y."/>
            <person name="Wu W.L."/>
            <person name="Chen Y.Y."/>
            <person name="Lin Y.F."/>
            <person name="Hsu J.L."/>
            <person name="Li C.Y."/>
            <person name="Wang Z.W."/>
            <person name="Zhao X."/>
            <person name="Zhong W.Y."/>
            <person name="Ma X.K."/>
            <person name="Ma L."/>
            <person name="Huang J."/>
            <person name="Chen G.Z."/>
            <person name="Huang M.Z."/>
            <person name="Huang L."/>
            <person name="Peng D.H."/>
            <person name="Luo Y.B."/>
            <person name="Zou S.Q."/>
            <person name="Chen S.P."/>
            <person name="Lan S."/>
            <person name="Tsai W.C."/>
            <person name="Van de Peer Y."/>
            <person name="Liu Z.J."/>
        </authorList>
    </citation>
    <scope>NUCLEOTIDE SEQUENCE [LARGE SCALE GENOMIC DNA]</scope>
    <source>
        <strain evidence="7">Lor288</strain>
    </source>
</reference>
<evidence type="ECO:0000256" key="3">
    <source>
        <dbReference type="ARBA" id="ARBA00023163"/>
    </source>
</evidence>
<comment type="caution">
    <text evidence="7">The sequence shown here is derived from an EMBL/GenBank/DDBJ whole genome shotgun (WGS) entry which is preliminary data.</text>
</comment>
<evidence type="ECO:0000313" key="7">
    <source>
        <dbReference type="EMBL" id="KAK8970590.1"/>
    </source>
</evidence>
<sequence>MWNCFCRNLMTSQTTEDPSINATSLTLPFPGDLILSPKRRLNTFPVTGERELRFSATSFSFSIPVGYPVVSGSLDDCIRLLLKPQVSFRMDALKSIALPPGFGFHPTDVELISHYLKRKNLGQKVDFDVIPELDIYKCEPWDLPACCQIPTRDDKWHFFTCRDRKYPNGTRSNRATEAGYWKSTGKDRNIRFHKRVIGTKKTLVFHEGRPPYGKRTDWIMHEYFVAEKESKRATGMKARDSYVLCRVTKRNGFEVDGENVSARIDSCQKDLKDLDASMDKVVEKEESSLSESAEDLDLWFKELFDPNFDGAIDLSFTGPPASIEAESLLQGSQTGPTGALIPKDEPLDLGFLPEEILGILRDDLTAMPEITELLSVEHNSAMPHNQQSNFTGDDFSEEVPDFSVNDNFTGIHIRARKERPASEAFLHHVKLQVRTSKMESRNIASIRQTVKCAQIDRCISSSKLEVDKNTSSRGTKKKKHMQGIMSACMIGSVALIIYFLFRDCLRIFGNIPALGL</sequence>
<protein>
    <submittedName>
        <fullName evidence="7">NAC domain-containing protein 74</fullName>
    </submittedName>
</protein>
<dbReference type="Gene3D" id="2.170.150.80">
    <property type="entry name" value="NAC domain"/>
    <property type="match status" value="1"/>
</dbReference>
<keyword evidence="5" id="KW-0812">Transmembrane</keyword>
<proteinExistence type="predicted"/>
<keyword evidence="5" id="KW-0472">Membrane</keyword>
<keyword evidence="1" id="KW-0805">Transcription regulation</keyword>
<dbReference type="InterPro" id="IPR036093">
    <property type="entry name" value="NAC_dom_sf"/>
</dbReference>